<protein>
    <submittedName>
        <fullName evidence="1">Senescence-associated protein 21</fullName>
    </submittedName>
</protein>
<organism evidence="1 2">
    <name type="scientific">Forsythia ovata</name>
    <dbReference type="NCBI Taxonomy" id="205694"/>
    <lineage>
        <taxon>Eukaryota</taxon>
        <taxon>Viridiplantae</taxon>
        <taxon>Streptophyta</taxon>
        <taxon>Embryophyta</taxon>
        <taxon>Tracheophyta</taxon>
        <taxon>Spermatophyta</taxon>
        <taxon>Magnoliopsida</taxon>
        <taxon>eudicotyledons</taxon>
        <taxon>Gunneridae</taxon>
        <taxon>Pentapetalae</taxon>
        <taxon>asterids</taxon>
        <taxon>lamiids</taxon>
        <taxon>Lamiales</taxon>
        <taxon>Oleaceae</taxon>
        <taxon>Forsythieae</taxon>
        <taxon>Forsythia</taxon>
    </lineage>
</organism>
<keyword evidence="2" id="KW-1185">Reference proteome</keyword>
<evidence type="ECO:0000313" key="2">
    <source>
        <dbReference type="Proteomes" id="UP001604277"/>
    </source>
</evidence>
<comment type="caution">
    <text evidence="1">The sequence shown here is derived from an EMBL/GenBank/DDBJ whole genome shotgun (WGS) entry which is preliminary data.</text>
</comment>
<dbReference type="InterPro" id="IPR004926">
    <property type="entry name" value="LEA_3a"/>
</dbReference>
<dbReference type="EMBL" id="JBFOLJ010000001">
    <property type="protein sequence ID" value="KAL2556678.1"/>
    <property type="molecule type" value="Genomic_DNA"/>
</dbReference>
<proteinExistence type="predicted"/>
<accession>A0ABD1X3X5</accession>
<dbReference type="PANTHER" id="PTHR33509">
    <property type="entry name" value="LATE EMBRYOGENIS ABUNDANT PROTEIN 2-RELATED"/>
    <property type="match status" value="1"/>
</dbReference>
<dbReference type="AlphaFoldDB" id="A0ABD1X3X5"/>
<sequence length="105" mass="10878">MARSFSNVKIVSAFVANKISAATTGRGYVAAAAAPAPAQSGVSKSLSGGGVGSNMMLKKGVEESGKTTSWVPDPVTGYYRPENQAAEIDAAELRALLLKNKIRVH</sequence>
<dbReference type="PANTHER" id="PTHR33509:SF5">
    <property type="entry name" value="PROTEIN SENESCENCE-ASSOCIATED GENE 21, MITOCHONDRIAL"/>
    <property type="match status" value="1"/>
</dbReference>
<dbReference type="Pfam" id="PF03242">
    <property type="entry name" value="LEA_3a"/>
    <property type="match status" value="1"/>
</dbReference>
<reference evidence="2" key="1">
    <citation type="submission" date="2024-07" db="EMBL/GenBank/DDBJ databases">
        <title>Two chromosome-level genome assemblies of Korean endemic species Abeliophyllum distichum and Forsythia ovata (Oleaceae).</title>
        <authorList>
            <person name="Jang H."/>
        </authorList>
    </citation>
    <scope>NUCLEOTIDE SEQUENCE [LARGE SCALE GENOMIC DNA]</scope>
</reference>
<gene>
    <name evidence="1" type="ORF">Fot_01417</name>
</gene>
<evidence type="ECO:0000313" key="1">
    <source>
        <dbReference type="EMBL" id="KAL2556678.1"/>
    </source>
</evidence>
<name>A0ABD1X3X5_9LAMI</name>
<dbReference type="Proteomes" id="UP001604277">
    <property type="component" value="Unassembled WGS sequence"/>
</dbReference>